<evidence type="ECO:0008006" key="3">
    <source>
        <dbReference type="Google" id="ProtNLM"/>
    </source>
</evidence>
<protein>
    <recommendedName>
        <fullName evidence="3">UBX domain-containing protein</fullName>
    </recommendedName>
</protein>
<dbReference type="InterPro" id="IPR009060">
    <property type="entry name" value="UBA-like_sf"/>
</dbReference>
<dbReference type="Pfam" id="PF14555">
    <property type="entry name" value="UBA_4"/>
    <property type="match status" value="1"/>
</dbReference>
<dbReference type="AlphaFoldDB" id="A0A3P6UN85"/>
<reference evidence="1 2" key="1">
    <citation type="submission" date="2018-11" db="EMBL/GenBank/DDBJ databases">
        <authorList>
            <consortium name="Pathogen Informatics"/>
        </authorList>
    </citation>
    <scope>NUCLEOTIDE SEQUENCE [LARGE SCALE GENOMIC DNA]</scope>
</reference>
<dbReference type="EMBL" id="UYRV01027291">
    <property type="protein sequence ID" value="VDK80738.1"/>
    <property type="molecule type" value="Genomic_DNA"/>
</dbReference>
<accession>A0A3P6UN85</accession>
<dbReference type="SUPFAM" id="SSF46934">
    <property type="entry name" value="UBA-like"/>
    <property type="match status" value="1"/>
</dbReference>
<keyword evidence="2" id="KW-1185">Reference proteome</keyword>
<organism evidence="1 2">
    <name type="scientific">Cylicostephanus goldi</name>
    <name type="common">Nematode worm</name>
    <dbReference type="NCBI Taxonomy" id="71465"/>
    <lineage>
        <taxon>Eukaryota</taxon>
        <taxon>Metazoa</taxon>
        <taxon>Ecdysozoa</taxon>
        <taxon>Nematoda</taxon>
        <taxon>Chromadorea</taxon>
        <taxon>Rhabditida</taxon>
        <taxon>Rhabditina</taxon>
        <taxon>Rhabditomorpha</taxon>
        <taxon>Strongyloidea</taxon>
        <taxon>Strongylidae</taxon>
        <taxon>Cylicostephanus</taxon>
    </lineage>
</organism>
<dbReference type="Gene3D" id="1.10.8.10">
    <property type="entry name" value="DNA helicase RuvA subunit, C-terminal domain"/>
    <property type="match status" value="1"/>
</dbReference>
<dbReference type="OrthoDB" id="1026733at2759"/>
<evidence type="ECO:0000313" key="1">
    <source>
        <dbReference type="EMBL" id="VDK80738.1"/>
    </source>
</evidence>
<evidence type="ECO:0000313" key="2">
    <source>
        <dbReference type="Proteomes" id="UP000271889"/>
    </source>
</evidence>
<gene>
    <name evidence="1" type="ORF">CGOC_LOCUS7748</name>
</gene>
<name>A0A3P6UN85_CYLGO</name>
<proteinExistence type="predicted"/>
<dbReference type="Proteomes" id="UP000271889">
    <property type="component" value="Unassembled WGS sequence"/>
</dbReference>
<sequence>MEVSGENVENFKEFCGITDEDVAVRYLRHCHGDLQAAVQLYFQTDGILDDDDNEDADDMDVAEYPRNGRARALDHDWDHAETSSSLNSIATARPGPQWSVVQPWRQFIVALITLPFNFVFTTIFDILKFFCDIIFGERRPSITNYREDVAKFRQGVRERLGERQVEFYDGTYEEQHR</sequence>